<dbReference type="Proteomes" id="UP000181898">
    <property type="component" value="Chromosome"/>
</dbReference>
<gene>
    <name evidence="1" type="ORF">LPB136_07730</name>
</gene>
<keyword evidence="1" id="KW-0132">Cell division</keyword>
<dbReference type="AlphaFoldDB" id="A0A1L3JJH2"/>
<dbReference type="OrthoDB" id="1466667at2"/>
<proteinExistence type="predicted"/>
<keyword evidence="1" id="KW-0131">Cell cycle</keyword>
<dbReference type="STRING" id="1850252.LPB136_07730"/>
<keyword evidence="2" id="KW-1185">Reference proteome</keyword>
<dbReference type="GO" id="GO:0051301">
    <property type="term" value="P:cell division"/>
    <property type="evidence" value="ECO:0007669"/>
    <property type="project" value="UniProtKB-KW"/>
</dbReference>
<dbReference type="KEGG" id="ten:LPB136_07730"/>
<dbReference type="EMBL" id="CP018155">
    <property type="protein sequence ID" value="APG65242.1"/>
    <property type="molecule type" value="Genomic_DNA"/>
</dbReference>
<sequence length="241" mass="27401">MRLKSFVKYMLPLVLFGLLVFLYGFTSSRNASKKIAKIEVEFEAGDNHFLTHQMVNKLLIQNQKSVVNQPKSMLDLHGLEQSVLTNPYVEKASVFASINGVLKTVIKQREPIARLIEKSTSYYVDRDGVKIPLSQNFSARVPLVSGVESATEIKEITQLVNLILSDNFLKKEVTGIQKNEAGEYVFNVRSGDYKIEFGNFINADVKFKKLKAFYNKAYADKTIDNYQTINVKYHNQVVCTK</sequence>
<organism evidence="1 2">
    <name type="scientific">Tenacibaculum todarodis</name>
    <dbReference type="NCBI Taxonomy" id="1850252"/>
    <lineage>
        <taxon>Bacteria</taxon>
        <taxon>Pseudomonadati</taxon>
        <taxon>Bacteroidota</taxon>
        <taxon>Flavobacteriia</taxon>
        <taxon>Flavobacteriales</taxon>
        <taxon>Flavobacteriaceae</taxon>
        <taxon>Tenacibaculum</taxon>
    </lineage>
</organism>
<reference evidence="1 2" key="1">
    <citation type="submission" date="2016-11" db="EMBL/GenBank/DDBJ databases">
        <title>Tenacibaculum sp. LPB0136, isolated from marine environment.</title>
        <authorList>
            <person name="Kim E."/>
            <person name="Yi H."/>
        </authorList>
    </citation>
    <scope>NUCLEOTIDE SEQUENCE [LARGE SCALE GENOMIC DNA]</scope>
    <source>
        <strain evidence="1 2">LPB0136</strain>
    </source>
</reference>
<name>A0A1L3JJH2_9FLAO</name>
<accession>A0A1L3JJH2</accession>
<evidence type="ECO:0000313" key="2">
    <source>
        <dbReference type="Proteomes" id="UP000181898"/>
    </source>
</evidence>
<protein>
    <submittedName>
        <fullName evidence="1">Cell division protein FtsQ</fullName>
    </submittedName>
</protein>
<dbReference type="RefSeq" id="WP_072555675.1">
    <property type="nucleotide sequence ID" value="NZ_CP018155.1"/>
</dbReference>
<evidence type="ECO:0000313" key="1">
    <source>
        <dbReference type="EMBL" id="APG65242.1"/>
    </source>
</evidence>